<name>A0A024EKV9_9PSED</name>
<evidence type="ECO:0000313" key="1">
    <source>
        <dbReference type="EMBL" id="AHZ73554.1"/>
    </source>
</evidence>
<accession>A0A024EKV9</accession>
<dbReference type="EMBL" id="CP005961">
    <property type="protein sequence ID" value="AHZ73554.1"/>
    <property type="molecule type" value="Genomic_DNA"/>
</dbReference>
<dbReference type="Proteomes" id="UP000026913">
    <property type="component" value="Plasmid unnamed"/>
</dbReference>
<dbReference type="OrthoDB" id="1441538at2"/>
<dbReference type="InterPro" id="IPR004027">
    <property type="entry name" value="SEC_C_motif"/>
</dbReference>
<keyword evidence="1" id="KW-0614">Plasmid</keyword>
<evidence type="ECO:0000313" key="2">
    <source>
        <dbReference type="Proteomes" id="UP000026913"/>
    </source>
</evidence>
<evidence type="ECO:0008006" key="3">
    <source>
        <dbReference type="Google" id="ProtNLM"/>
    </source>
</evidence>
<dbReference type="HOGENOM" id="CLU_327825_0_0_6"/>
<dbReference type="Pfam" id="PF02810">
    <property type="entry name" value="SEC-C"/>
    <property type="match status" value="1"/>
</dbReference>
<protein>
    <recommendedName>
        <fullName evidence="3">SEC-C motif domain protein</fullName>
    </recommendedName>
</protein>
<dbReference type="InterPro" id="IPR027417">
    <property type="entry name" value="P-loop_NTPase"/>
</dbReference>
<gene>
    <name evidence="1" type="ORF">OU5_P0302</name>
</gene>
<sequence length="937" mass="104048">MSPQTDLIDDQPAALDPRQTTRIEAVHRGFLYQHLYAVGCLLLAEKHEVTSVSVERDEDIELQHAGRTYIQVKTRIKPIIPSDIVGALERFDTLRTDHESGLRCGKAQFFVVMNQPPGPVLLEAINSGQLSEDVKFIWPGFGAHVMPALPPAWSGIDQAAEWCAQLAAKLPYSLISPESLVWKLAGCVQLASSGSTPYLNHTFKSDDLKALFEQLIVKMQAFPAPPAVYRPQRNEPSLDQPERVRIICAFSGSGKTSWASESAMHSTSTCAYYDVGDLPGPAIASSLVRELAPLVLDAESPEIRKVLALGSTGNESLQVLDEYIGRHNIPALVVLDNAHRVPSESLRTLIESTRNLKLVLLSHPGPTMHEIAALLGLTQETLLGWDVDSIAAEAQHLGVQGSAGTFKNLNALTAGMPLYVQSALRLSKTHYRGDLAKLCLEVSEQSNVAETAQEIILSKVFNSLSDPSRNALSVWSLVDVGMTKGEVCNLLQASVGMTNQQSLALLRLLRAQGIVQAIDADQLKIHDSLRLLGRRHLHTLARAVTQDALQHLRTMLFRYLAVRRNPSRLATLISVLLQLEDVEAIIGFAGEELFHEMGPSMEFMSYLDQIAISPQVEPTQRFWALDGLIFSDVKNGRHDNLTERFDQMRRLIEDYALDSEIQATYYMKLMLHHAQFGRADLAHEALSQVRDLLPDKPIQRRVLQYNAATSFCQLGNLEDSLHMLEPVIEEYFAVLGFNLPDIAALPPEQIWERTSGHRHAGDNIKRLADALELRAKLCTDMEPDQLIYRFSALNLYEMVGAIDSQIRVGQDLADDMSARGRFDEAKQVIERLLLPLLAEHGMVDQAIGVRSQYAVFLAYCEEFDAADAEMTRLMPYSAGFTRRQRQEIQEQLKIIHNCKVRYVCRVEGVLPTIVEDGSADCPCGSGKTFSECHGGFS</sequence>
<dbReference type="SUPFAM" id="SSF52540">
    <property type="entry name" value="P-loop containing nucleoside triphosphate hydrolases"/>
    <property type="match status" value="1"/>
</dbReference>
<proteinExistence type="predicted"/>
<reference evidence="1 2" key="1">
    <citation type="journal article" date="2012" name="J. Bacteriol.">
        <title>Genome sequence of cold-adapted Pseudomonas mandelii strain JR-1.</title>
        <authorList>
            <person name="Jang S.H."/>
            <person name="Kim J."/>
            <person name="Kim J."/>
            <person name="Hong S."/>
            <person name="Lee C."/>
        </authorList>
    </citation>
    <scope>NUCLEOTIDE SEQUENCE [LARGE SCALE GENOMIC DNA]</scope>
    <source>
        <strain evidence="1 2">JR-1</strain>
        <plasmid evidence="2">Plasmid</plasmid>
    </source>
</reference>
<dbReference type="AlphaFoldDB" id="A0A024EKV9"/>
<dbReference type="KEGG" id="pman:OU5_P0302"/>
<organism evidence="1 2">
    <name type="scientific">Pseudomonas mandelii JR-1</name>
    <dbReference type="NCBI Taxonomy" id="1147786"/>
    <lineage>
        <taxon>Bacteria</taxon>
        <taxon>Pseudomonadati</taxon>
        <taxon>Pseudomonadota</taxon>
        <taxon>Gammaproteobacteria</taxon>
        <taxon>Pseudomonadales</taxon>
        <taxon>Pseudomonadaceae</taxon>
        <taxon>Pseudomonas</taxon>
    </lineage>
</organism>
<dbReference type="RefSeq" id="WP_010466277.1">
    <property type="nucleotide sequence ID" value="NZ_CP005961.1"/>
</dbReference>
<geneLocation type="plasmid" evidence="2"/>